<feature type="transmembrane region" description="Helical" evidence="5">
    <location>
        <begin position="128"/>
        <end position="150"/>
    </location>
</feature>
<feature type="transmembrane region" description="Helical" evidence="5">
    <location>
        <begin position="241"/>
        <end position="260"/>
    </location>
</feature>
<feature type="transmembrane region" description="Helical" evidence="5">
    <location>
        <begin position="215"/>
        <end position="234"/>
    </location>
</feature>
<evidence type="ECO:0000256" key="3">
    <source>
        <dbReference type="ARBA" id="ARBA00022989"/>
    </source>
</evidence>
<dbReference type="AlphaFoldDB" id="A0AA96WFT6"/>
<dbReference type="EMBL" id="CP053586">
    <property type="protein sequence ID" value="WNZ24388.1"/>
    <property type="molecule type" value="Genomic_DNA"/>
</dbReference>
<feature type="domain" description="O-antigen ligase-related" evidence="6">
    <location>
        <begin position="201"/>
        <end position="342"/>
    </location>
</feature>
<evidence type="ECO:0000256" key="4">
    <source>
        <dbReference type="ARBA" id="ARBA00023136"/>
    </source>
</evidence>
<feature type="transmembrane region" description="Helical" evidence="5">
    <location>
        <begin position="100"/>
        <end position="116"/>
    </location>
</feature>
<evidence type="ECO:0000256" key="5">
    <source>
        <dbReference type="SAM" id="Phobius"/>
    </source>
</evidence>
<feature type="transmembrane region" description="Helical" evidence="5">
    <location>
        <begin position="12"/>
        <end position="32"/>
    </location>
</feature>
<keyword evidence="4 5" id="KW-0472">Membrane</keyword>
<dbReference type="GO" id="GO:0016020">
    <property type="term" value="C:membrane"/>
    <property type="evidence" value="ECO:0007669"/>
    <property type="project" value="UniProtKB-SubCell"/>
</dbReference>
<name>A0AA96WFT6_9CYAN</name>
<keyword evidence="3 5" id="KW-1133">Transmembrane helix</keyword>
<accession>A0AA96WFT6</accession>
<organism evidence="7">
    <name type="scientific">Leptolyngbya sp. NK1-12</name>
    <dbReference type="NCBI Taxonomy" id="2547451"/>
    <lineage>
        <taxon>Bacteria</taxon>
        <taxon>Bacillati</taxon>
        <taxon>Cyanobacteriota</taxon>
        <taxon>Cyanophyceae</taxon>
        <taxon>Leptolyngbyales</taxon>
        <taxon>Leptolyngbyaceae</taxon>
        <taxon>Leptolyngbya group</taxon>
        <taxon>Leptolyngbya</taxon>
    </lineage>
</organism>
<dbReference type="InterPro" id="IPR007016">
    <property type="entry name" value="O-antigen_ligase-rel_domated"/>
</dbReference>
<dbReference type="PANTHER" id="PTHR37422:SF17">
    <property type="entry name" value="O-ANTIGEN LIGASE"/>
    <property type="match status" value="1"/>
</dbReference>
<feature type="transmembrane region" description="Helical" evidence="5">
    <location>
        <begin position="78"/>
        <end position="94"/>
    </location>
</feature>
<feature type="transmembrane region" description="Helical" evidence="5">
    <location>
        <begin position="329"/>
        <end position="352"/>
    </location>
</feature>
<feature type="transmembrane region" description="Helical" evidence="5">
    <location>
        <begin position="170"/>
        <end position="187"/>
    </location>
</feature>
<comment type="subcellular location">
    <subcellularLocation>
        <location evidence="1">Membrane</location>
        <topology evidence="1">Multi-pass membrane protein</topology>
    </subcellularLocation>
</comment>
<dbReference type="GO" id="GO:0016874">
    <property type="term" value="F:ligase activity"/>
    <property type="evidence" value="ECO:0007669"/>
    <property type="project" value="UniProtKB-KW"/>
</dbReference>
<proteinExistence type="predicted"/>
<keyword evidence="7" id="KW-0436">Ligase</keyword>
<dbReference type="RefSeq" id="WP_316430168.1">
    <property type="nucleotide sequence ID" value="NZ_CP053586.1"/>
</dbReference>
<keyword evidence="2 5" id="KW-0812">Transmembrane</keyword>
<feature type="transmembrane region" description="Helical" evidence="5">
    <location>
        <begin position="364"/>
        <end position="384"/>
    </location>
</feature>
<dbReference type="PANTHER" id="PTHR37422">
    <property type="entry name" value="TEICHURONIC ACID BIOSYNTHESIS PROTEIN TUAE"/>
    <property type="match status" value="1"/>
</dbReference>
<sequence>MKKLLSVAEPIFTVLALLVYTGGPLVVILSGGKSEGQQGPTPDFMLVKLLFQLIYIITFLLLLPHWKRALYILFKEKTILLTVSVIWASIFWSSSPTLTINRAIAVTGTTLFGVYLSTRYSLKQQLQLLGWAFGLAIGLSILFAVVLPQYGIMGGTHAGTWRGIYTHKNGLGAMMALSTTVFLLLAVGFRASRWLWCGMGASFALLLLSKSSSPLVHLLVLLPAFIIFRTLRWYYTLRTVALSLIAVVGLSLTTLILLYAESLVRLLGKDLTFTGRSKLWVYSWDLIQQRPWLGYGYGSLWKDWYSETSYVWRAVGWEAPSAHNGFLELWLGLGLLGVSIFLVQFLTGLARSVALVSQSRTPEFFLPLMLLLFTILVNLTESTFLDRNTIYWVLYSAAILSLVVRHQQEPLTAAKLQWQDCHA</sequence>
<evidence type="ECO:0000259" key="6">
    <source>
        <dbReference type="Pfam" id="PF04932"/>
    </source>
</evidence>
<gene>
    <name evidence="7" type="ORF">HJG54_17005</name>
</gene>
<evidence type="ECO:0000256" key="1">
    <source>
        <dbReference type="ARBA" id="ARBA00004141"/>
    </source>
</evidence>
<protein>
    <submittedName>
        <fullName evidence="7">O-antigen ligase family protein</fullName>
    </submittedName>
</protein>
<dbReference type="InterPro" id="IPR051533">
    <property type="entry name" value="WaaL-like"/>
</dbReference>
<dbReference type="Pfam" id="PF04932">
    <property type="entry name" value="Wzy_C"/>
    <property type="match status" value="1"/>
</dbReference>
<feature type="transmembrane region" description="Helical" evidence="5">
    <location>
        <begin position="44"/>
        <end position="66"/>
    </location>
</feature>
<evidence type="ECO:0000313" key="7">
    <source>
        <dbReference type="EMBL" id="WNZ24388.1"/>
    </source>
</evidence>
<reference evidence="7" key="1">
    <citation type="submission" date="2020-05" db="EMBL/GenBank/DDBJ databases">
        <authorList>
            <person name="Zhu T."/>
            <person name="Keshari N."/>
            <person name="Lu X."/>
        </authorList>
    </citation>
    <scope>NUCLEOTIDE SEQUENCE</scope>
    <source>
        <strain evidence="7">NK1-12</strain>
    </source>
</reference>
<evidence type="ECO:0000256" key="2">
    <source>
        <dbReference type="ARBA" id="ARBA00022692"/>
    </source>
</evidence>